<evidence type="ECO:0000313" key="2">
    <source>
        <dbReference type="EMBL" id="GMU11484.1"/>
    </source>
</evidence>
<accession>A0ABQ6R5A5</accession>
<name>A0ABQ6R5A5_9BACT</name>
<feature type="compositionally biased region" description="Basic residues" evidence="1">
    <location>
        <begin position="1"/>
        <end position="15"/>
    </location>
</feature>
<keyword evidence="3" id="KW-1185">Reference proteome</keyword>
<evidence type="ECO:0000313" key="3">
    <source>
        <dbReference type="Proteomes" id="UP001342631"/>
    </source>
</evidence>
<organism evidence="2 3">
    <name type="scientific">Corallococcus caeni</name>
    <dbReference type="NCBI Taxonomy" id="3082388"/>
    <lineage>
        <taxon>Bacteria</taxon>
        <taxon>Pseudomonadati</taxon>
        <taxon>Myxococcota</taxon>
        <taxon>Myxococcia</taxon>
        <taxon>Myxococcales</taxon>
        <taxon>Cystobacterineae</taxon>
        <taxon>Myxococcaceae</taxon>
        <taxon>Corallococcus</taxon>
    </lineage>
</organism>
<evidence type="ECO:0008006" key="4">
    <source>
        <dbReference type="Google" id="ProtNLM"/>
    </source>
</evidence>
<protein>
    <recommendedName>
        <fullName evidence="4">Phage major capsid protein</fullName>
    </recommendedName>
</protein>
<comment type="caution">
    <text evidence="2">The sequence shown here is derived from an EMBL/GenBank/DDBJ whole genome shotgun (WGS) entry which is preliminary data.</text>
</comment>
<feature type="compositionally biased region" description="Basic and acidic residues" evidence="1">
    <location>
        <begin position="16"/>
        <end position="32"/>
    </location>
</feature>
<evidence type="ECO:0000256" key="1">
    <source>
        <dbReference type="SAM" id="MobiDB-lite"/>
    </source>
</evidence>
<feature type="region of interest" description="Disordered" evidence="1">
    <location>
        <begin position="1"/>
        <end position="34"/>
    </location>
</feature>
<dbReference type="EMBL" id="BTTX01000013">
    <property type="protein sequence ID" value="GMU11484.1"/>
    <property type="molecule type" value="Genomic_DNA"/>
</dbReference>
<reference evidence="2 3" key="1">
    <citation type="journal article" date="2024" name="Arch. Microbiol.">
        <title>Corallococcus caeni sp. nov., a novel myxobacterium isolated from activated sludge.</title>
        <authorList>
            <person name="Tomita S."/>
            <person name="Nakai R."/>
            <person name="Kuroda K."/>
            <person name="Kurashita H."/>
            <person name="Hatamoto M."/>
            <person name="Yamaguchi T."/>
            <person name="Narihiro T."/>
        </authorList>
    </citation>
    <scope>NUCLEOTIDE SEQUENCE [LARGE SCALE GENOMIC DNA]</scope>
    <source>
        <strain evidence="2 3">NO1</strain>
    </source>
</reference>
<sequence length="365" mass="39200">MSQTQRQKRTRSNGRHRPEALAEPRDLGKELSDGPTAAQLRPLIEVINKAVASIEDTKQREEAGRILKRVVGGAIRDVGGLRGGTRGDGLGATTQAAMAAAKQVKELGFVEFTAGLIDGTFNAIIAATIKQMEAYSKLVADLSKSLSEFQAENVSDAQITAYLERKYPDGKGGTCVRPDFVFDNTPADSATGAPEKTGNAKLKEVARALELETRSLRQPLTLTVGDDVASFKAEQLTDIRQALAQVLAVSMIEHLRAMAREGMARIVISDGELLSKLTFKVNSTETDAMQQSKFNQSNFSAGLSASGGVAWLKASLNVGYSNVSVSTMNESSFDAITMSTEIIGQVKINFRTQTFEPLVVEGPIT</sequence>
<proteinExistence type="predicted"/>
<gene>
    <name evidence="2" type="ORF">ASNO1_77380</name>
</gene>
<dbReference type="Proteomes" id="UP001342631">
    <property type="component" value="Unassembled WGS sequence"/>
</dbReference>